<evidence type="ECO:0000313" key="3">
    <source>
        <dbReference type="Proteomes" id="UP001371305"/>
    </source>
</evidence>
<feature type="domain" description="N-acetyltransferase" evidence="1">
    <location>
        <begin position="5"/>
        <end position="90"/>
    </location>
</feature>
<dbReference type="Pfam" id="PF14542">
    <property type="entry name" value="Acetyltransf_CG"/>
    <property type="match status" value="1"/>
</dbReference>
<protein>
    <submittedName>
        <fullName evidence="2">GNAT family N-acetyltransferase</fullName>
        <ecNumber evidence="2">2.3.1.-</ecNumber>
    </submittedName>
</protein>
<keyword evidence="2" id="KW-0012">Acyltransferase</keyword>
<dbReference type="PROSITE" id="PS51729">
    <property type="entry name" value="GNAT_YJDJ"/>
    <property type="match status" value="1"/>
</dbReference>
<dbReference type="EC" id="2.3.1.-" evidence="2"/>
<dbReference type="InterPro" id="IPR045057">
    <property type="entry name" value="Gcn5-rel_NAT"/>
</dbReference>
<dbReference type="SUPFAM" id="SSF55729">
    <property type="entry name" value="Acyl-CoA N-acyltransferases (Nat)"/>
    <property type="match status" value="1"/>
</dbReference>
<dbReference type="Gene3D" id="3.40.630.30">
    <property type="match status" value="1"/>
</dbReference>
<gene>
    <name evidence="2" type="ORF">WKV53_26445</name>
</gene>
<evidence type="ECO:0000259" key="1">
    <source>
        <dbReference type="PROSITE" id="PS51729"/>
    </source>
</evidence>
<organism evidence="2 3">
    <name type="scientific">Luteolibacter soli</name>
    <dbReference type="NCBI Taxonomy" id="3135280"/>
    <lineage>
        <taxon>Bacteria</taxon>
        <taxon>Pseudomonadati</taxon>
        <taxon>Verrucomicrobiota</taxon>
        <taxon>Verrucomicrobiia</taxon>
        <taxon>Verrucomicrobiales</taxon>
        <taxon>Verrucomicrobiaceae</taxon>
        <taxon>Luteolibacter</taxon>
    </lineage>
</organism>
<dbReference type="PANTHER" id="PTHR31435">
    <property type="entry name" value="PROTEIN NATD1"/>
    <property type="match status" value="1"/>
</dbReference>
<name>A0ABU9B229_9BACT</name>
<dbReference type="InterPro" id="IPR031165">
    <property type="entry name" value="GNAT_YJDJ"/>
</dbReference>
<sequence>MSQVIDQVSRQRFELEEEGKLAYADYRRESNLLIIPYVYADPALRGHGTAGRLMAGMLDIIRSRREKVRPVCGYAKAWIQRHPEYHDLIG</sequence>
<keyword evidence="3" id="KW-1185">Reference proteome</keyword>
<dbReference type="GO" id="GO:0016746">
    <property type="term" value="F:acyltransferase activity"/>
    <property type="evidence" value="ECO:0007669"/>
    <property type="project" value="UniProtKB-KW"/>
</dbReference>
<dbReference type="RefSeq" id="WP_341407850.1">
    <property type="nucleotide sequence ID" value="NZ_JBBUKT010000015.1"/>
</dbReference>
<dbReference type="InterPro" id="IPR016181">
    <property type="entry name" value="Acyl_CoA_acyltransferase"/>
</dbReference>
<dbReference type="EMBL" id="JBBUKT010000015">
    <property type="protein sequence ID" value="MEK7954084.1"/>
    <property type="molecule type" value="Genomic_DNA"/>
</dbReference>
<proteinExistence type="predicted"/>
<dbReference type="Proteomes" id="UP001371305">
    <property type="component" value="Unassembled WGS sequence"/>
</dbReference>
<reference evidence="2 3" key="1">
    <citation type="submission" date="2024-04" db="EMBL/GenBank/DDBJ databases">
        <title>Luteolibacter sp. isolated from soil.</title>
        <authorList>
            <person name="An J."/>
        </authorList>
    </citation>
    <scope>NUCLEOTIDE SEQUENCE [LARGE SCALE GENOMIC DNA]</scope>
    <source>
        <strain evidence="2 3">Y139</strain>
    </source>
</reference>
<dbReference type="PANTHER" id="PTHR31435:SF10">
    <property type="entry name" value="BSR4717 PROTEIN"/>
    <property type="match status" value="1"/>
</dbReference>
<comment type="caution">
    <text evidence="2">The sequence shown here is derived from an EMBL/GenBank/DDBJ whole genome shotgun (WGS) entry which is preliminary data.</text>
</comment>
<accession>A0ABU9B229</accession>
<evidence type="ECO:0000313" key="2">
    <source>
        <dbReference type="EMBL" id="MEK7954084.1"/>
    </source>
</evidence>
<keyword evidence="2" id="KW-0808">Transferase</keyword>